<evidence type="ECO:0000313" key="17">
    <source>
        <dbReference type="RefSeq" id="XP_016984842.1"/>
    </source>
</evidence>
<evidence type="ECO:0000256" key="13">
    <source>
        <dbReference type="ARBA" id="ARBA00023235"/>
    </source>
</evidence>
<comment type="similarity">
    <text evidence="5">Belongs to the myo-inositol 1-phosphate synthase family.</text>
</comment>
<evidence type="ECO:0000256" key="6">
    <source>
        <dbReference type="ARBA" id="ARBA00012125"/>
    </source>
</evidence>
<feature type="domain" description="Myo-inositol-1-phosphate synthase GAPDH-like" evidence="16">
    <location>
        <begin position="311"/>
        <end position="424"/>
    </location>
</feature>
<dbReference type="EC" id="5.5.1.4" evidence="6"/>
<comment type="subcellular location">
    <subcellularLocation>
        <location evidence="3">Cytoplasm</location>
    </subcellularLocation>
</comment>
<evidence type="ECO:0000256" key="8">
    <source>
        <dbReference type="ARBA" id="ARBA00022516"/>
    </source>
</evidence>
<comment type="function">
    <text evidence="15">Key enzyme in myo-inositol biosynthesis pathway that catalyzes the conversion of glucose 6-phosphate to 1-myo-inositol 1-phosphate in a NAD-dependent manner. Rate-limiting enzyme in the synthesis of all inositol-containing compounds.</text>
</comment>
<evidence type="ECO:0000256" key="9">
    <source>
        <dbReference type="ARBA" id="ARBA00022550"/>
    </source>
</evidence>
<evidence type="ECO:0000256" key="2">
    <source>
        <dbReference type="ARBA" id="ARBA00001911"/>
    </source>
</evidence>
<keyword evidence="7" id="KW-0963">Cytoplasm</keyword>
<dbReference type="SUPFAM" id="SSF55347">
    <property type="entry name" value="Glyceraldehyde-3-phosphate dehydrogenase-like, C-terminal domain"/>
    <property type="match status" value="1"/>
</dbReference>
<keyword evidence="14" id="KW-1208">Phospholipid metabolism</keyword>
<dbReference type="OrthoDB" id="2887at2759"/>
<evidence type="ECO:0000256" key="3">
    <source>
        <dbReference type="ARBA" id="ARBA00004496"/>
    </source>
</evidence>
<dbReference type="GO" id="GO:0006021">
    <property type="term" value="P:inositol biosynthetic process"/>
    <property type="evidence" value="ECO:0007669"/>
    <property type="project" value="UniProtKB-UniPathway"/>
</dbReference>
<dbReference type="FunFam" id="3.40.50.720:FF:000069">
    <property type="entry name" value="Inositol-3-phosphate synthase 1"/>
    <property type="match status" value="1"/>
</dbReference>
<dbReference type="InterPro" id="IPR036291">
    <property type="entry name" value="NAD(P)-bd_dom_sf"/>
</dbReference>
<dbReference type="Pfam" id="PF01658">
    <property type="entry name" value="Inos-1-P_synth"/>
    <property type="match status" value="1"/>
</dbReference>
<dbReference type="Gene3D" id="3.30.360.10">
    <property type="entry name" value="Dihydrodipicolinate Reductase, domain 2"/>
    <property type="match status" value="1"/>
</dbReference>
<keyword evidence="12" id="KW-0594">Phospholipid biosynthesis</keyword>
<dbReference type="RefSeq" id="XP_016984843.1">
    <property type="nucleotide sequence ID" value="XM_017129354.1"/>
</dbReference>
<evidence type="ECO:0000256" key="1">
    <source>
        <dbReference type="ARBA" id="ARBA00000113"/>
    </source>
</evidence>
<proteinExistence type="inferred from homology"/>
<dbReference type="GO" id="GO:0005737">
    <property type="term" value="C:cytoplasm"/>
    <property type="evidence" value="ECO:0007669"/>
    <property type="project" value="UniProtKB-SubCell"/>
</dbReference>
<dbReference type="SUPFAM" id="SSF51735">
    <property type="entry name" value="NAD(P)-binding Rossmann-fold domains"/>
    <property type="match status" value="1"/>
</dbReference>
<evidence type="ECO:0000256" key="14">
    <source>
        <dbReference type="ARBA" id="ARBA00023264"/>
    </source>
</evidence>
<dbReference type="InterPro" id="IPR002587">
    <property type="entry name" value="Myo-inos-1-P_Synthase"/>
</dbReference>
<evidence type="ECO:0000256" key="12">
    <source>
        <dbReference type="ARBA" id="ARBA00023209"/>
    </source>
</evidence>
<reference evidence="17 18" key="1">
    <citation type="submission" date="2025-04" db="UniProtKB">
        <authorList>
            <consortium name="RefSeq"/>
        </authorList>
    </citation>
    <scope>IDENTIFICATION</scope>
</reference>
<organism evidence="17">
    <name type="scientific">Drosophila rhopaloa</name>
    <name type="common">Fruit fly</name>
    <dbReference type="NCBI Taxonomy" id="1041015"/>
    <lineage>
        <taxon>Eukaryota</taxon>
        <taxon>Metazoa</taxon>
        <taxon>Ecdysozoa</taxon>
        <taxon>Arthropoda</taxon>
        <taxon>Hexapoda</taxon>
        <taxon>Insecta</taxon>
        <taxon>Pterygota</taxon>
        <taxon>Neoptera</taxon>
        <taxon>Endopterygota</taxon>
        <taxon>Diptera</taxon>
        <taxon>Brachycera</taxon>
        <taxon>Muscomorpha</taxon>
        <taxon>Ephydroidea</taxon>
        <taxon>Drosophilidae</taxon>
        <taxon>Drosophila</taxon>
        <taxon>Sophophora</taxon>
    </lineage>
</organism>
<keyword evidence="9" id="KW-0398">Inositol biosynthesis</keyword>
<dbReference type="GO" id="GO:0008654">
    <property type="term" value="P:phospholipid biosynthetic process"/>
    <property type="evidence" value="ECO:0007669"/>
    <property type="project" value="UniProtKB-KW"/>
</dbReference>
<evidence type="ECO:0000256" key="11">
    <source>
        <dbReference type="ARBA" id="ARBA00023098"/>
    </source>
</evidence>
<keyword evidence="8" id="KW-0444">Lipid biosynthesis</keyword>
<comment type="catalytic activity">
    <reaction evidence="1">
        <text>D-glucose 6-phosphate = 1D-myo-inositol 3-phosphate</text>
        <dbReference type="Rhea" id="RHEA:10716"/>
        <dbReference type="ChEBI" id="CHEBI:58401"/>
        <dbReference type="ChEBI" id="CHEBI:61548"/>
        <dbReference type="EC" id="5.5.1.4"/>
    </reaction>
</comment>
<sequence length="520" mass="57121">MKPTNNSTLEVVSPKVQVDDEFITTDYDYQTSHVKRTADGQLQVHPQTTSLKIRTGRQVPKLGVMLVGWGGNNGSTLTAALEANRRQLKWRKRTGIQEANWFGSITQASTVFIGSDETGGDVYVPMKELLPMVEPDNIIVDGWDISGLHLGDAMRRAEVLDVALQDQIYDQLAQLRPRPSIYDPDFIAANQLDRADNVIRGSRLEQYEQIRKDIRDFREKSGVDSVIVLWTANTERFSDVKVGLNTTSQELLASLKANHSEVSPSTIFAMASIAEGCTYINGSPQNTFVPGLIQLAEEKKVFIAGDDFKSGQTKIKSVLVDFLVGAGIKPVSIASYNHLGNNDGKNLSAPQQFRSKEISKSNVVDDMVASNKLLYGPDEHPDHVVVIKYVPYVGDSKRAMDEYTSEIMMGGHNTLVIHNTCEDSLLATPLILDLVILGELSTRIQLRSAEKESARGFPSAGPLSAELPVQGASGAAGFPGGQLALPTARRHREHPARLHRSAAHLTHDSGAAVRLRHYYE</sequence>
<comment type="pathway">
    <text evidence="4">Polyol metabolism; myo-inositol biosynthesis; myo-inositol from D-glucose 6-phosphate: step 1/2.</text>
</comment>
<comment type="cofactor">
    <cofactor evidence="2">
        <name>NAD(+)</name>
        <dbReference type="ChEBI" id="CHEBI:57540"/>
    </cofactor>
</comment>
<gene>
    <name evidence="17 18" type="primary">LOC108048586</name>
</gene>
<keyword evidence="13" id="KW-0413">Isomerase</keyword>
<dbReference type="RefSeq" id="XP_016984842.1">
    <property type="nucleotide sequence ID" value="XM_017129353.1"/>
</dbReference>
<dbReference type="UniPathway" id="UPA00823">
    <property type="reaction ID" value="UER00787"/>
</dbReference>
<keyword evidence="10" id="KW-0520">NAD</keyword>
<evidence type="ECO:0000256" key="10">
    <source>
        <dbReference type="ARBA" id="ARBA00023027"/>
    </source>
</evidence>
<evidence type="ECO:0000256" key="5">
    <source>
        <dbReference type="ARBA" id="ARBA00010813"/>
    </source>
</evidence>
<accession>A0A6P4F380</accession>
<dbReference type="Gene3D" id="3.40.50.720">
    <property type="entry name" value="NAD(P)-binding Rossmann-like Domain"/>
    <property type="match status" value="1"/>
</dbReference>
<dbReference type="AlphaFoldDB" id="A0A6P4F380"/>
<evidence type="ECO:0000256" key="4">
    <source>
        <dbReference type="ARBA" id="ARBA00005117"/>
    </source>
</evidence>
<keyword evidence="11" id="KW-0443">Lipid metabolism</keyword>
<dbReference type="GO" id="GO:0004512">
    <property type="term" value="F:inositol-3-phosphate synthase activity"/>
    <property type="evidence" value="ECO:0007669"/>
    <property type="project" value="UniProtKB-EC"/>
</dbReference>
<dbReference type="PANTHER" id="PTHR11510">
    <property type="entry name" value="MYO-INOSITOL-1 PHOSPHATE SYNTHASE"/>
    <property type="match status" value="1"/>
</dbReference>
<evidence type="ECO:0000259" key="16">
    <source>
        <dbReference type="Pfam" id="PF01658"/>
    </source>
</evidence>
<dbReference type="Pfam" id="PF07994">
    <property type="entry name" value="NAD_binding_5"/>
    <property type="match status" value="1"/>
</dbReference>
<protein>
    <recommendedName>
        <fullName evidence="6">inositol-3-phosphate synthase</fullName>
        <ecNumber evidence="6">5.5.1.4</ecNumber>
    </recommendedName>
</protein>
<evidence type="ECO:0000256" key="15">
    <source>
        <dbReference type="ARBA" id="ARBA00025559"/>
    </source>
</evidence>
<dbReference type="FunFam" id="3.30.360.10:FF:000055">
    <property type="entry name" value="Putative myo-inositol-1-phosphate synthase"/>
    <property type="match status" value="1"/>
</dbReference>
<evidence type="ECO:0000313" key="18">
    <source>
        <dbReference type="RefSeq" id="XP_016984843.1"/>
    </source>
</evidence>
<dbReference type="InterPro" id="IPR013021">
    <property type="entry name" value="Myo-inos-1-P_Synthase_GAPDH"/>
</dbReference>
<name>A0A6P4F380_DRORH</name>
<evidence type="ECO:0000256" key="7">
    <source>
        <dbReference type="ARBA" id="ARBA00022490"/>
    </source>
</evidence>